<accession>A0A0K2CMV5</accession>
<keyword evidence="2" id="KW-1185">Reference proteome</keyword>
<evidence type="ECO:0000313" key="2">
    <source>
        <dbReference type="Proteomes" id="UP000208104"/>
    </source>
</evidence>
<dbReference type="EMBL" id="KT151955">
    <property type="protein sequence ID" value="ALA07152.1"/>
    <property type="molecule type" value="Genomic_DNA"/>
</dbReference>
<name>A0A0K2CMV5_9CAUD</name>
<dbReference type="RefSeq" id="YP_009199083.1">
    <property type="nucleotide sequence ID" value="NC_028805.1"/>
</dbReference>
<organism evidence="1 2">
    <name type="scientific">Brevibacillus phage Jenst</name>
    <dbReference type="NCBI Taxonomy" id="1691954"/>
    <lineage>
        <taxon>Viruses</taxon>
        <taxon>Duplodnaviria</taxon>
        <taxon>Heunggongvirae</taxon>
        <taxon>Uroviricota</taxon>
        <taxon>Caudoviricetes</taxon>
        <taxon>Jenstvirus</taxon>
        <taxon>Jenstvirus jenst</taxon>
    </lineage>
</organism>
<sequence length="95" mass="11534">MKLPPPPKYWGLWDTDNINIRFYSQRWVQFTCEYKAINGEREIKNVYHTIFDRILGVSFDDKIKDSLEKFVSKQKRKNNEILSLREKEIKVRNLL</sequence>
<dbReference type="Proteomes" id="UP000208104">
    <property type="component" value="Segment"/>
</dbReference>
<proteinExistence type="predicted"/>
<gene>
    <name evidence="1" type="ORF">JENST_22</name>
</gene>
<dbReference type="GeneID" id="26625970"/>
<reference evidence="1 2" key="1">
    <citation type="journal article" date="2015" name="Genome Announc.">
        <title>Genome Sequences of Five Additional Brevibacillus laterosporus Bacteriophages.</title>
        <authorList>
            <person name="Merrill B.D."/>
            <person name="Berg J.A."/>
            <person name="Graves K.A."/>
            <person name="Ward A.T."/>
            <person name="Hilton J.A."/>
            <person name="Wake B.N."/>
            <person name="Grose J.H."/>
            <person name="Breakwell D.P."/>
            <person name="Burnett S.H."/>
        </authorList>
    </citation>
    <scope>NUCLEOTIDE SEQUENCE [LARGE SCALE GENOMIC DNA]</scope>
</reference>
<dbReference type="KEGG" id="vg:26625970"/>
<evidence type="ECO:0000313" key="1">
    <source>
        <dbReference type="EMBL" id="ALA07152.1"/>
    </source>
</evidence>
<protein>
    <submittedName>
        <fullName evidence="1">Uncharacterized protein</fullName>
    </submittedName>
</protein>